<dbReference type="InterPro" id="IPR016151">
    <property type="entry name" value="DNA_mismatch_repair_MutS_N"/>
</dbReference>
<dbReference type="InterPro" id="IPR007860">
    <property type="entry name" value="DNA_mmatch_repair_MutS_con_dom"/>
</dbReference>
<evidence type="ECO:0000256" key="2">
    <source>
        <dbReference type="ARBA" id="ARBA00007094"/>
    </source>
</evidence>
<keyword evidence="13" id="KW-1185">Reference proteome</keyword>
<dbReference type="GO" id="GO:0005634">
    <property type="term" value="C:nucleus"/>
    <property type="evidence" value="ECO:0007669"/>
    <property type="project" value="UniProtKB-SubCell"/>
</dbReference>
<keyword evidence="5 9" id="KW-0067">ATP-binding</keyword>
<keyword evidence="8" id="KW-0539">Nucleus</keyword>
<evidence type="ECO:0000256" key="10">
    <source>
        <dbReference type="SAM" id="MobiDB-lite"/>
    </source>
</evidence>
<dbReference type="Pfam" id="PF05188">
    <property type="entry name" value="MutS_II"/>
    <property type="match status" value="1"/>
</dbReference>
<dbReference type="GO" id="GO:0140664">
    <property type="term" value="F:ATP-dependent DNA damage sensor activity"/>
    <property type="evidence" value="ECO:0007669"/>
    <property type="project" value="InterPro"/>
</dbReference>
<dbReference type="GO" id="GO:0030983">
    <property type="term" value="F:mismatched DNA binding"/>
    <property type="evidence" value="ECO:0007669"/>
    <property type="project" value="UniProtKB-UniRule"/>
</dbReference>
<dbReference type="InterPro" id="IPR000432">
    <property type="entry name" value="DNA_mismatch_repair_MutS_C"/>
</dbReference>
<protein>
    <recommendedName>
        <fullName evidence="9">DNA mismatch repair protein</fullName>
    </recommendedName>
</protein>
<dbReference type="PANTHER" id="PTHR11361:SF122">
    <property type="entry name" value="DNA MISMATCH REPAIR PROTEIN MSH3"/>
    <property type="match status" value="1"/>
</dbReference>
<evidence type="ECO:0000256" key="7">
    <source>
        <dbReference type="ARBA" id="ARBA00023204"/>
    </source>
</evidence>
<accession>A0A6J8AAJ0</accession>
<comment type="subcellular location">
    <subcellularLocation>
        <location evidence="1">Nucleus</location>
    </subcellularLocation>
</comment>
<dbReference type="PROSITE" id="PS00486">
    <property type="entry name" value="DNA_MISMATCH_REPAIR_2"/>
    <property type="match status" value="1"/>
</dbReference>
<dbReference type="Pfam" id="PF05192">
    <property type="entry name" value="MutS_III"/>
    <property type="match status" value="1"/>
</dbReference>
<dbReference type="NCBIfam" id="NF003810">
    <property type="entry name" value="PRK05399.1"/>
    <property type="match status" value="1"/>
</dbReference>
<gene>
    <name evidence="12" type="ORF">MCOR_5158</name>
</gene>
<dbReference type="Proteomes" id="UP000507470">
    <property type="component" value="Unassembled WGS sequence"/>
</dbReference>
<dbReference type="FunFam" id="3.40.50.300:FF:000870">
    <property type="entry name" value="MutS protein homolog 4"/>
    <property type="match status" value="1"/>
</dbReference>
<dbReference type="FunFam" id="3.40.1170.10:FF:000004">
    <property type="entry name" value="DNA mismatch repair protein"/>
    <property type="match status" value="1"/>
</dbReference>
<dbReference type="InterPro" id="IPR036678">
    <property type="entry name" value="MutS_con_dom_sf"/>
</dbReference>
<dbReference type="AlphaFoldDB" id="A0A6J8AAJ0"/>
<evidence type="ECO:0000256" key="3">
    <source>
        <dbReference type="ARBA" id="ARBA00022741"/>
    </source>
</evidence>
<dbReference type="SUPFAM" id="SSF52540">
    <property type="entry name" value="P-loop containing nucleoside triphosphate hydrolases"/>
    <property type="match status" value="1"/>
</dbReference>
<evidence type="ECO:0000256" key="1">
    <source>
        <dbReference type="ARBA" id="ARBA00004123"/>
    </source>
</evidence>
<dbReference type="Gene3D" id="3.40.1170.10">
    <property type="entry name" value="DNA repair protein MutS, domain I"/>
    <property type="match status" value="1"/>
</dbReference>
<organism evidence="12 13">
    <name type="scientific">Mytilus coruscus</name>
    <name type="common">Sea mussel</name>
    <dbReference type="NCBI Taxonomy" id="42192"/>
    <lineage>
        <taxon>Eukaryota</taxon>
        <taxon>Metazoa</taxon>
        <taxon>Spiralia</taxon>
        <taxon>Lophotrochozoa</taxon>
        <taxon>Mollusca</taxon>
        <taxon>Bivalvia</taxon>
        <taxon>Autobranchia</taxon>
        <taxon>Pteriomorphia</taxon>
        <taxon>Mytilida</taxon>
        <taxon>Mytiloidea</taxon>
        <taxon>Mytilidae</taxon>
        <taxon>Mytilinae</taxon>
        <taxon>Mytilus</taxon>
    </lineage>
</organism>
<dbReference type="GO" id="GO:0005524">
    <property type="term" value="F:ATP binding"/>
    <property type="evidence" value="ECO:0007669"/>
    <property type="project" value="UniProtKB-UniRule"/>
</dbReference>
<dbReference type="SUPFAM" id="SSF53150">
    <property type="entry name" value="DNA repair protein MutS, domain II"/>
    <property type="match status" value="1"/>
</dbReference>
<evidence type="ECO:0000256" key="8">
    <source>
        <dbReference type="ARBA" id="ARBA00023242"/>
    </source>
</evidence>
<evidence type="ECO:0000256" key="5">
    <source>
        <dbReference type="ARBA" id="ARBA00022840"/>
    </source>
</evidence>
<evidence type="ECO:0000256" key="4">
    <source>
        <dbReference type="ARBA" id="ARBA00022763"/>
    </source>
</evidence>
<keyword evidence="3 9" id="KW-0547">Nucleotide-binding</keyword>
<evidence type="ECO:0000256" key="9">
    <source>
        <dbReference type="PIRNR" id="PIRNR037677"/>
    </source>
</evidence>
<dbReference type="Gene3D" id="3.30.420.110">
    <property type="entry name" value="MutS, connector domain"/>
    <property type="match status" value="1"/>
</dbReference>
<dbReference type="SMART" id="SM00534">
    <property type="entry name" value="MUTSac"/>
    <property type="match status" value="1"/>
</dbReference>
<feature type="domain" description="DNA mismatch repair proteins mutS family" evidence="11">
    <location>
        <begin position="938"/>
        <end position="954"/>
    </location>
</feature>
<keyword evidence="6 9" id="KW-0238">DNA-binding</keyword>
<dbReference type="PANTHER" id="PTHR11361">
    <property type="entry name" value="DNA MISMATCH REPAIR PROTEIN MUTS FAMILY MEMBER"/>
    <property type="match status" value="1"/>
</dbReference>
<reference evidence="12 13" key="1">
    <citation type="submission" date="2020-06" db="EMBL/GenBank/DDBJ databases">
        <authorList>
            <person name="Li R."/>
            <person name="Bekaert M."/>
        </authorList>
    </citation>
    <scope>NUCLEOTIDE SEQUENCE [LARGE SCALE GENOMIC DNA]</scope>
    <source>
        <strain evidence="13">wild</strain>
    </source>
</reference>
<dbReference type="InterPro" id="IPR007695">
    <property type="entry name" value="DNA_mismatch_repair_MutS-lik_N"/>
</dbReference>
<dbReference type="InterPro" id="IPR036187">
    <property type="entry name" value="DNA_mismatch_repair_MutS_sf"/>
</dbReference>
<keyword evidence="7 9" id="KW-0234">DNA repair</keyword>
<dbReference type="Pfam" id="PF00488">
    <property type="entry name" value="MutS_V"/>
    <property type="match status" value="1"/>
</dbReference>
<evidence type="ECO:0000256" key="6">
    <source>
        <dbReference type="ARBA" id="ARBA00023125"/>
    </source>
</evidence>
<dbReference type="FunFam" id="1.10.1420.10:FF:000004">
    <property type="entry name" value="DNA mismatch repair protein Msh3"/>
    <property type="match status" value="1"/>
</dbReference>
<dbReference type="SUPFAM" id="SSF55271">
    <property type="entry name" value="DNA repair protein MutS, domain I"/>
    <property type="match status" value="1"/>
</dbReference>
<dbReference type="Pfam" id="PF01624">
    <property type="entry name" value="MutS_I"/>
    <property type="match status" value="1"/>
</dbReference>
<dbReference type="InterPro" id="IPR007696">
    <property type="entry name" value="DNA_mismatch_repair_MutS_core"/>
</dbReference>
<comment type="function">
    <text evidence="9">Component of the post-replicative DNA mismatch repair system (MMR).</text>
</comment>
<name>A0A6J8AAJ0_MYTCO</name>
<feature type="compositionally biased region" description="Polar residues" evidence="10">
    <location>
        <begin position="95"/>
        <end position="111"/>
    </location>
</feature>
<comment type="similarity">
    <text evidence="2">Belongs to the DNA mismatch repair MutS family. MSH3 subfamily.</text>
</comment>
<dbReference type="SUPFAM" id="SSF48334">
    <property type="entry name" value="DNA repair protein MutS, domain III"/>
    <property type="match status" value="1"/>
</dbReference>
<feature type="compositionally biased region" description="Basic and acidic residues" evidence="10">
    <location>
        <begin position="74"/>
        <end position="90"/>
    </location>
</feature>
<dbReference type="GO" id="GO:0006312">
    <property type="term" value="P:mitotic recombination"/>
    <property type="evidence" value="ECO:0007669"/>
    <property type="project" value="TreeGrafter"/>
</dbReference>
<proteinExistence type="inferred from homology"/>
<dbReference type="PIRSF" id="PIRSF037677">
    <property type="entry name" value="DNA_mis_repair_Msh6"/>
    <property type="match status" value="1"/>
</dbReference>
<dbReference type="Gene3D" id="3.40.50.300">
    <property type="entry name" value="P-loop containing nucleotide triphosphate hydrolases"/>
    <property type="match status" value="1"/>
</dbReference>
<sequence>MSKRKSINLTKLKSKVDESRQATISKFFLSNTTDNNTKTLKSYEPEVQVINIDDSPVKSTDPRKIPSFSQKKRPREENVSEGDSSKKKCLDVSAGRTNGNIAPNDGQQPECSSKVILNESTKLKLKQFEPDLDREKTEISIEQFKKGNLNTANNAAKTKNNHSDSDSDEDVVIKDDRLSVFSHTSQLSTPSKGKSPLNKQTKTKYTPLEQQYVDIKNKYPDALLLVECGYKYRFFGEDAEVAAKVLKIFCHLDHNFMTASIPTHRLFVHVRRLVSAGYKVGVVKQMETAALKAAGDNKSAPFTRQLQSLYTKSTLIGEDVNPISGEITGEATVEEQTSFLLCVYETPPDKTKQTCIGILAVQPSTGDIIYDCFNDDDTRSELETRITHVQPAEILIPCNLSSKTEKMIKGIIDISTSEDDRIRLERQSEEHFDYDQAFQTVSEFYKSDAKCAGRIQEIINLPKPVISCLSGVLVYLKDFGLSQILKLTGNFCHFSMKSLYMQLQTSVLRNLEVFQNLTDGKEKGSLYWALNQTVTKFGGRLLKSWLKKPLLSAKHILDRQEAINELLQGKNTQILAHLRSSLAQTPDLEKGISSVYYKKCSVLEFFFVCKSLLKWSEDVQLITKQLDGTLSSEILTDILNDIPQLLEDVKSLLNNLHENNVRDKEKTNLFSDESLFPTVQMRKKEIKDVEKEMLDHRRTVRLILKQPALDYTTVLGTEYLIEVKNKVSHVVPTDWLKISSTKAVSRFHPPFIQATYKKLNQLREQLKKDCDEAWLQFLGWFEDDYQKYRKAVHHIATLDCLFSLSLVARLHGYCRPKINENAVCIKIEQGQHPVIQQILQGSQQFVPNDTNISTDETKVMIITGPNMGGKSSYIKQVALIAMLTQIGSYVPAESAEMGIMDAIFTRMGASDEIYKGRSTFMVELQEASDIMLKATPRSLVILDELGRGTSTHDGVAIAYATLDYFIKQVKCLTLFVTHYPVLSELEQTYPNVVQNHHMSFMVNEDSGKIGEEDSSNAVTFLYQLVSGCAGKSYGLNVARLASIPQDILNTAAKKSQEFHNLLVTKREREEEFRNIYLTEDTTILYQTLQNSSVM</sequence>
<dbReference type="FunFam" id="3.30.420.110:FF:000010">
    <property type="entry name" value="DNA mismatch repair protein"/>
    <property type="match status" value="1"/>
</dbReference>
<dbReference type="OrthoDB" id="10252754at2759"/>
<dbReference type="SMART" id="SM00533">
    <property type="entry name" value="MUTSd"/>
    <property type="match status" value="1"/>
</dbReference>
<feature type="region of interest" description="Disordered" evidence="10">
    <location>
        <begin position="51"/>
        <end position="112"/>
    </location>
</feature>
<keyword evidence="4 9" id="KW-0227">DNA damage</keyword>
<evidence type="ECO:0000259" key="11">
    <source>
        <dbReference type="PROSITE" id="PS00486"/>
    </source>
</evidence>
<dbReference type="GO" id="GO:0006298">
    <property type="term" value="P:mismatch repair"/>
    <property type="evidence" value="ECO:0007669"/>
    <property type="project" value="InterPro"/>
</dbReference>
<dbReference type="EMBL" id="CACVKT020000928">
    <property type="protein sequence ID" value="CAC5363939.1"/>
    <property type="molecule type" value="Genomic_DNA"/>
</dbReference>
<evidence type="ECO:0000313" key="13">
    <source>
        <dbReference type="Proteomes" id="UP000507470"/>
    </source>
</evidence>
<dbReference type="InterPro" id="IPR017261">
    <property type="entry name" value="DNA_mismatch_repair_MutS/MSH"/>
</dbReference>
<dbReference type="InterPro" id="IPR027417">
    <property type="entry name" value="P-loop_NTPase"/>
</dbReference>
<dbReference type="InterPro" id="IPR045076">
    <property type="entry name" value="MutS"/>
</dbReference>
<dbReference type="Gene3D" id="1.10.1420.10">
    <property type="match status" value="2"/>
</dbReference>
<evidence type="ECO:0000313" key="12">
    <source>
        <dbReference type="EMBL" id="CAC5363939.1"/>
    </source>
</evidence>